<evidence type="ECO:0000313" key="1">
    <source>
        <dbReference type="EMBL" id="UJF35496.1"/>
    </source>
</evidence>
<proteinExistence type="predicted"/>
<dbReference type="Proteomes" id="UP001649230">
    <property type="component" value="Chromosome"/>
</dbReference>
<dbReference type="RefSeq" id="WP_235122062.1">
    <property type="nucleotide sequence ID" value="NZ_CP090978.1"/>
</dbReference>
<reference evidence="1 2" key="1">
    <citation type="journal article" date="2024" name="Int. J. Syst. Evol. Microbiol.">
        <title>Paenibacillus hexagrammi sp. nov., a novel bacterium isolated from the gut content of Hexagrammos agrammus.</title>
        <authorList>
            <person name="Jung H.K."/>
            <person name="Kim D.G."/>
            <person name="Zin H."/>
            <person name="Park J."/>
            <person name="Jung H."/>
            <person name="Kim Y.O."/>
            <person name="Kong H.J."/>
            <person name="Kim J.W."/>
            <person name="Kim Y.S."/>
        </authorList>
    </citation>
    <scope>NUCLEOTIDE SEQUENCE [LARGE SCALE GENOMIC DNA]</scope>
    <source>
        <strain evidence="1 2">YPD9-1</strain>
    </source>
</reference>
<evidence type="ECO:0000313" key="2">
    <source>
        <dbReference type="Proteomes" id="UP001649230"/>
    </source>
</evidence>
<organism evidence="1 2">
    <name type="scientific">Paenibacillus hexagrammi</name>
    <dbReference type="NCBI Taxonomy" id="2908839"/>
    <lineage>
        <taxon>Bacteria</taxon>
        <taxon>Bacillati</taxon>
        <taxon>Bacillota</taxon>
        <taxon>Bacilli</taxon>
        <taxon>Bacillales</taxon>
        <taxon>Paenibacillaceae</taxon>
        <taxon>Paenibacillus</taxon>
    </lineage>
</organism>
<dbReference type="EMBL" id="CP090978">
    <property type="protein sequence ID" value="UJF35496.1"/>
    <property type="molecule type" value="Genomic_DNA"/>
</dbReference>
<gene>
    <name evidence="1" type="ORF">L0M14_10555</name>
</gene>
<sequence>MSKLADSLKKVLGQMDIPAGVNKKTVSSVLKKIGEVQAAVDSFNSSSIDVAQFRQFQAELAKWRLTDSNTSQIMAGVRQVNKLTGSKLVKEADVSKLLRKISTTQDQLLAAEPTSEVIAAQVAKLRELLSGAESMISARLDALNLNERAMIGLLQKLK</sequence>
<keyword evidence="2" id="KW-1185">Reference proteome</keyword>
<name>A0ABY3SQR9_9BACL</name>
<protein>
    <submittedName>
        <fullName evidence="1">Uncharacterized protein</fullName>
    </submittedName>
</protein>
<accession>A0ABY3SQR9</accession>